<dbReference type="InterPro" id="IPR041049">
    <property type="entry name" value="DUF5615"/>
</dbReference>
<dbReference type="AlphaFoldDB" id="A0A0A1VQ61"/>
<name>A0A0A1VQ61_MICAE</name>
<dbReference type="EMBL" id="BBPA01000005">
    <property type="protein sequence ID" value="GAL91608.1"/>
    <property type="molecule type" value="Genomic_DNA"/>
</dbReference>
<proteinExistence type="predicted"/>
<evidence type="ECO:0000313" key="3">
    <source>
        <dbReference type="Proteomes" id="UP000030321"/>
    </source>
</evidence>
<organism evidence="2 3">
    <name type="scientific">Microcystis aeruginosa NIES-44</name>
    <dbReference type="NCBI Taxonomy" id="449439"/>
    <lineage>
        <taxon>Bacteria</taxon>
        <taxon>Bacillati</taxon>
        <taxon>Cyanobacteriota</taxon>
        <taxon>Cyanophyceae</taxon>
        <taxon>Oscillatoriophycideae</taxon>
        <taxon>Chroococcales</taxon>
        <taxon>Microcystaceae</taxon>
        <taxon>Microcystis</taxon>
    </lineage>
</organism>
<gene>
    <name evidence="2" type="ORF">N44_02321</name>
</gene>
<evidence type="ECO:0000259" key="1">
    <source>
        <dbReference type="Pfam" id="PF18480"/>
    </source>
</evidence>
<reference evidence="3" key="1">
    <citation type="journal article" date="2015" name="Genome">
        <title>Whole Genome Sequence of the Non-Microcystin-Producing Microcystis aeruginosa Strain NIES-44.</title>
        <authorList>
            <person name="Okano K."/>
            <person name="Miyata N."/>
            <person name="Ozaki Y."/>
        </authorList>
    </citation>
    <scope>NUCLEOTIDE SEQUENCE [LARGE SCALE GENOMIC DNA]</scope>
    <source>
        <strain evidence="3">NIES-44</strain>
    </source>
</reference>
<sequence length="116" mass="13137">MLALYLDEDSMDQSLVAALRARGVDVITATEAGMLGRSDSEQLDYATGQGRMLYTFNRGDFYRLHTQYLTEGKSHRGIILASQQRYSIGEQLRQILDLISVKTLEQMENNVEFIKG</sequence>
<dbReference type="Pfam" id="PF18480">
    <property type="entry name" value="DUF5615"/>
    <property type="match status" value="1"/>
</dbReference>
<comment type="caution">
    <text evidence="2">The sequence shown here is derived from an EMBL/GenBank/DDBJ whole genome shotgun (WGS) entry which is preliminary data.</text>
</comment>
<accession>A0A0A1VQ61</accession>
<evidence type="ECO:0000313" key="2">
    <source>
        <dbReference type="EMBL" id="GAL91608.1"/>
    </source>
</evidence>
<protein>
    <recommendedName>
        <fullName evidence="1">DUF5615 domain-containing protein</fullName>
    </recommendedName>
</protein>
<feature type="domain" description="DUF5615" evidence="1">
    <location>
        <begin position="4"/>
        <end position="111"/>
    </location>
</feature>
<dbReference type="RefSeq" id="WP_045356708.1">
    <property type="nucleotide sequence ID" value="NZ_BBPA01000005.1"/>
</dbReference>
<dbReference type="Proteomes" id="UP000030321">
    <property type="component" value="Unassembled WGS sequence"/>
</dbReference>